<reference evidence="8" key="1">
    <citation type="submission" date="2021-01" db="EMBL/GenBank/DDBJ databases">
        <authorList>
            <person name="Corre E."/>
            <person name="Pelletier E."/>
            <person name="Niang G."/>
            <person name="Scheremetjew M."/>
            <person name="Finn R."/>
            <person name="Kale V."/>
            <person name="Holt S."/>
            <person name="Cochrane G."/>
            <person name="Meng A."/>
            <person name="Brown T."/>
            <person name="Cohen L."/>
        </authorList>
    </citation>
    <scope>NUCLEOTIDE SEQUENCE</scope>
    <source>
        <strain evidence="8">RCC1130</strain>
    </source>
</reference>
<feature type="compositionally biased region" description="Low complexity" evidence="6">
    <location>
        <begin position="1"/>
        <end position="20"/>
    </location>
</feature>
<keyword evidence="3 7" id="KW-0812">Transmembrane</keyword>
<evidence type="ECO:0000256" key="2">
    <source>
        <dbReference type="ARBA" id="ARBA00008803"/>
    </source>
</evidence>
<dbReference type="AlphaFoldDB" id="A0A7S0J7C5"/>
<evidence type="ECO:0000313" key="8">
    <source>
        <dbReference type="EMBL" id="CAD8542403.1"/>
    </source>
</evidence>
<feature type="transmembrane region" description="Helical" evidence="7">
    <location>
        <begin position="422"/>
        <end position="446"/>
    </location>
</feature>
<gene>
    <name evidence="8" type="ORF">CLEP1334_LOCUS17689</name>
</gene>
<evidence type="ECO:0000256" key="4">
    <source>
        <dbReference type="ARBA" id="ARBA00022989"/>
    </source>
</evidence>
<organism evidence="8">
    <name type="scientific">Calcidiscus leptoporus</name>
    <dbReference type="NCBI Taxonomy" id="127549"/>
    <lineage>
        <taxon>Eukaryota</taxon>
        <taxon>Haptista</taxon>
        <taxon>Haptophyta</taxon>
        <taxon>Prymnesiophyceae</taxon>
        <taxon>Coccolithales</taxon>
        <taxon>Calcidiscaceae</taxon>
        <taxon>Calcidiscus</taxon>
    </lineage>
</organism>
<dbReference type="InterPro" id="IPR008010">
    <property type="entry name" value="Tatp1"/>
</dbReference>
<feature type="compositionally biased region" description="Basic and acidic residues" evidence="6">
    <location>
        <begin position="42"/>
        <end position="55"/>
    </location>
</feature>
<feature type="compositionally biased region" description="Basic and acidic residues" evidence="6">
    <location>
        <begin position="70"/>
        <end position="80"/>
    </location>
</feature>
<sequence>MGSNDGSSSSSPQSARPQGRASVNVSPQGSPRLGSGAADGNLRSKEPTSPRERKAPNGSGAADPSSSEASPRERAKETVPRSKSSPAWVDSQHAAAAPSLSVFFQDQLGWDCEPRPPEHLNGVDLQRRREGIYNFFYVPRNLERLLLFGYLACFDSFVQQFTFLPIRVVSALTTLLCWHRPTPAQKRDLLRGTLIFLVSFLLLRINMSQTYHNVRNQSTIKLYVVFNILEILDKLCASFGEDILESLYNSSASGRKKRSRGGFLLDFVIALVYITLHTLVLFYQAVAFNVAVNSSSNMLLTLLVSNNFTELKANVFKRCESENLFQICCADAIERFQLGIYLLLVLTQKLVQTREWTRDTVLEFGFALLSVLVCEMVIDWVKHAFVTKFNRIRPDVYAKFGHILADMTLQLQKPGAAMGREALYAVTSRMGFVPIPLFVLVIRVVAQDVRPALELRHPSGWLLCVLVWLVFCALKVLVSILLLGMASSRAEEARASAEGQGGRDMKLEGVGRYTLHGKSVI</sequence>
<dbReference type="EMBL" id="HBER01034951">
    <property type="protein sequence ID" value="CAD8542403.1"/>
    <property type="molecule type" value="Transcribed_RNA"/>
</dbReference>
<dbReference type="PANTHER" id="PTHR13317">
    <property type="entry name" value="TRANSMEMBRANE ANTERIOR POSTERIOR TRANSFORMATION PROTEIN 1 HOMOLOG"/>
    <property type="match status" value="1"/>
</dbReference>
<evidence type="ECO:0000256" key="6">
    <source>
        <dbReference type="SAM" id="MobiDB-lite"/>
    </source>
</evidence>
<accession>A0A7S0J7C5</accession>
<keyword evidence="5 7" id="KW-0472">Membrane</keyword>
<protein>
    <submittedName>
        <fullName evidence="8">Uncharacterized protein</fullName>
    </submittedName>
</protein>
<dbReference type="GO" id="GO:0005789">
    <property type="term" value="C:endoplasmic reticulum membrane"/>
    <property type="evidence" value="ECO:0007669"/>
    <property type="project" value="TreeGrafter"/>
</dbReference>
<name>A0A7S0J7C5_9EUKA</name>
<evidence type="ECO:0000256" key="1">
    <source>
        <dbReference type="ARBA" id="ARBA00004141"/>
    </source>
</evidence>
<comment type="similarity">
    <text evidence="2">Belongs to the TAPT1 family.</text>
</comment>
<evidence type="ECO:0000256" key="5">
    <source>
        <dbReference type="ARBA" id="ARBA00023136"/>
    </source>
</evidence>
<feature type="region of interest" description="Disordered" evidence="6">
    <location>
        <begin position="1"/>
        <end position="91"/>
    </location>
</feature>
<keyword evidence="4 7" id="KW-1133">Transmembrane helix</keyword>
<evidence type="ECO:0000256" key="7">
    <source>
        <dbReference type="SAM" id="Phobius"/>
    </source>
</evidence>
<proteinExistence type="inferred from homology"/>
<feature type="transmembrane region" description="Helical" evidence="7">
    <location>
        <begin position="263"/>
        <end position="286"/>
    </location>
</feature>
<evidence type="ECO:0000256" key="3">
    <source>
        <dbReference type="ARBA" id="ARBA00022692"/>
    </source>
</evidence>
<dbReference type="Pfam" id="PF05346">
    <property type="entry name" value="DUF747"/>
    <property type="match status" value="1"/>
</dbReference>
<feature type="transmembrane region" description="Helical" evidence="7">
    <location>
        <begin position="458"/>
        <end position="484"/>
    </location>
</feature>
<comment type="subcellular location">
    <subcellularLocation>
        <location evidence="1">Membrane</location>
        <topology evidence="1">Multi-pass membrane protein</topology>
    </subcellularLocation>
</comment>
<dbReference type="PANTHER" id="PTHR13317:SF4">
    <property type="entry name" value="TRANSMEMBRANE ANTERIOR POSTERIOR TRANSFORMATION PROTEIN 1 HOMOLOG"/>
    <property type="match status" value="1"/>
</dbReference>